<name>A0A6I3X3G2_9BURK</name>
<evidence type="ECO:0000313" key="2">
    <source>
        <dbReference type="Proteomes" id="UP000431684"/>
    </source>
</evidence>
<protein>
    <submittedName>
        <fullName evidence="1">AlpA family phage regulatory protein</fullName>
    </submittedName>
</protein>
<dbReference type="PANTHER" id="PTHR36154:SF1">
    <property type="entry name" value="DNA-BINDING TRANSCRIPTIONAL ACTIVATOR ALPA"/>
    <property type="match status" value="1"/>
</dbReference>
<sequence length="67" mass="7554">MYDQTPISELSIMRLPEVTAVCGKSRAAIYKAIRIGEFPKQIKLSARASGWVRCEIEAWVKARMAAR</sequence>
<accession>A0A6I3X3G2</accession>
<proteinExistence type="predicted"/>
<dbReference type="AlphaFoldDB" id="A0A6I3X3G2"/>
<dbReference type="Pfam" id="PF05930">
    <property type="entry name" value="Phage_AlpA"/>
    <property type="match status" value="1"/>
</dbReference>
<evidence type="ECO:0000313" key="1">
    <source>
        <dbReference type="EMBL" id="MUI11394.1"/>
    </source>
</evidence>
<dbReference type="InterPro" id="IPR052931">
    <property type="entry name" value="Prophage_regulatory_activator"/>
</dbReference>
<gene>
    <name evidence="1" type="ORF">GJV26_02655</name>
</gene>
<comment type="caution">
    <text evidence="1">The sequence shown here is derived from an EMBL/GenBank/DDBJ whole genome shotgun (WGS) entry which is preliminary data.</text>
</comment>
<organism evidence="1 2">
    <name type="scientific">Pseudoduganella dura</name>
    <dbReference type="NCBI Taxonomy" id="321982"/>
    <lineage>
        <taxon>Bacteria</taxon>
        <taxon>Pseudomonadati</taxon>
        <taxon>Pseudomonadota</taxon>
        <taxon>Betaproteobacteria</taxon>
        <taxon>Burkholderiales</taxon>
        <taxon>Oxalobacteraceae</taxon>
        <taxon>Telluria group</taxon>
        <taxon>Pseudoduganella</taxon>
    </lineage>
</organism>
<dbReference type="PANTHER" id="PTHR36154">
    <property type="entry name" value="DNA-BINDING TRANSCRIPTIONAL ACTIVATOR ALPA"/>
    <property type="match status" value="1"/>
</dbReference>
<reference evidence="1 2" key="1">
    <citation type="submission" date="2019-11" db="EMBL/GenBank/DDBJ databases">
        <title>Draft Genome Sequences of Six Type Strains of the Genus Massilia.</title>
        <authorList>
            <person name="Miess H."/>
            <person name="Frediansyah A."/>
            <person name="Goeker M."/>
            <person name="Gross H."/>
        </authorList>
    </citation>
    <scope>NUCLEOTIDE SEQUENCE [LARGE SCALE GENOMIC DNA]</scope>
    <source>
        <strain evidence="1 2">DSM 17513</strain>
    </source>
</reference>
<dbReference type="EMBL" id="WNWM01000002">
    <property type="protein sequence ID" value="MUI11394.1"/>
    <property type="molecule type" value="Genomic_DNA"/>
</dbReference>
<dbReference type="InterPro" id="IPR010260">
    <property type="entry name" value="AlpA"/>
</dbReference>
<dbReference type="Gene3D" id="1.10.238.160">
    <property type="match status" value="1"/>
</dbReference>
<dbReference type="Proteomes" id="UP000431684">
    <property type="component" value="Unassembled WGS sequence"/>
</dbReference>
<keyword evidence="2" id="KW-1185">Reference proteome</keyword>